<accession>A0A0A9DN98</accession>
<proteinExistence type="predicted"/>
<reference evidence="1" key="1">
    <citation type="submission" date="2014-09" db="EMBL/GenBank/DDBJ databases">
        <authorList>
            <person name="Magalhaes I.L.F."/>
            <person name="Oliveira U."/>
            <person name="Santos F.R."/>
            <person name="Vidigal T.H.D.A."/>
            <person name="Brescovit A.D."/>
            <person name="Santos A.J."/>
        </authorList>
    </citation>
    <scope>NUCLEOTIDE SEQUENCE</scope>
    <source>
        <tissue evidence="1">Shoot tissue taken approximately 20 cm above the soil surface</tissue>
    </source>
</reference>
<name>A0A0A9DN98_ARUDO</name>
<dbReference type="EMBL" id="GBRH01267967">
    <property type="protein sequence ID" value="JAD29928.1"/>
    <property type="molecule type" value="Transcribed_RNA"/>
</dbReference>
<organism evidence="1">
    <name type="scientific">Arundo donax</name>
    <name type="common">Giant reed</name>
    <name type="synonym">Donax arundinaceus</name>
    <dbReference type="NCBI Taxonomy" id="35708"/>
    <lineage>
        <taxon>Eukaryota</taxon>
        <taxon>Viridiplantae</taxon>
        <taxon>Streptophyta</taxon>
        <taxon>Embryophyta</taxon>
        <taxon>Tracheophyta</taxon>
        <taxon>Spermatophyta</taxon>
        <taxon>Magnoliopsida</taxon>
        <taxon>Liliopsida</taxon>
        <taxon>Poales</taxon>
        <taxon>Poaceae</taxon>
        <taxon>PACMAD clade</taxon>
        <taxon>Arundinoideae</taxon>
        <taxon>Arundineae</taxon>
        <taxon>Arundo</taxon>
    </lineage>
</organism>
<protein>
    <submittedName>
        <fullName evidence="1">Uncharacterized protein</fullName>
    </submittedName>
</protein>
<dbReference type="EMBL" id="GBRH01208604">
    <property type="protein sequence ID" value="JAD89291.1"/>
    <property type="molecule type" value="Transcribed_RNA"/>
</dbReference>
<dbReference type="AlphaFoldDB" id="A0A0A9DN98"/>
<sequence>MPEEEYHQTRKIPCHSPLQLAGLNLKDPSCLSAQISLSAQHHDQKIQLVRQLSLFFQLQDYLPEEEV</sequence>
<evidence type="ECO:0000313" key="1">
    <source>
        <dbReference type="EMBL" id="JAD89291.1"/>
    </source>
</evidence>
<reference evidence="1" key="2">
    <citation type="journal article" date="2015" name="Data Brief">
        <title>Shoot transcriptome of the giant reed, Arundo donax.</title>
        <authorList>
            <person name="Barrero R.A."/>
            <person name="Guerrero F.D."/>
            <person name="Moolhuijzen P."/>
            <person name="Goolsby J.A."/>
            <person name="Tidwell J."/>
            <person name="Bellgard S.E."/>
            <person name="Bellgard M.I."/>
        </authorList>
    </citation>
    <scope>NUCLEOTIDE SEQUENCE</scope>
    <source>
        <tissue evidence="1">Shoot tissue taken approximately 20 cm above the soil surface</tissue>
    </source>
</reference>